<keyword evidence="2" id="KW-0472">Membrane</keyword>
<protein>
    <recommendedName>
        <fullName evidence="5">Chemotaxis protein</fullName>
    </recommendedName>
</protein>
<organism evidence="3 4">
    <name type="scientific">Aquipuribacter nitratireducens</name>
    <dbReference type="NCBI Taxonomy" id="650104"/>
    <lineage>
        <taxon>Bacteria</taxon>
        <taxon>Bacillati</taxon>
        <taxon>Actinomycetota</taxon>
        <taxon>Actinomycetes</taxon>
        <taxon>Micrococcales</taxon>
        <taxon>Intrasporangiaceae</taxon>
        <taxon>Aquipuribacter</taxon>
    </lineage>
</organism>
<comment type="caution">
    <text evidence="3">The sequence shown here is derived from an EMBL/GenBank/DDBJ whole genome shotgun (WGS) entry which is preliminary data.</text>
</comment>
<keyword evidence="4" id="KW-1185">Reference proteome</keyword>
<dbReference type="Proteomes" id="UP001596122">
    <property type="component" value="Unassembled WGS sequence"/>
</dbReference>
<sequence length="122" mass="13321">MSAEQVSAAASALPWVELATAGFALLAGGLNLLGLRKASASSSDLRDAMAEIRSGNRENNEKWSEVTLAAMEHVRQQSERSADAAERRFASLREHCTEHRQDMRTQVRGLNALVTELIGQRS</sequence>
<evidence type="ECO:0000256" key="2">
    <source>
        <dbReference type="SAM" id="Phobius"/>
    </source>
</evidence>
<evidence type="ECO:0000313" key="3">
    <source>
        <dbReference type="EMBL" id="MFC5382156.1"/>
    </source>
</evidence>
<name>A0ABW0GTC4_9MICO</name>
<gene>
    <name evidence="3" type="ORF">ACFPJ6_15410</name>
</gene>
<evidence type="ECO:0008006" key="5">
    <source>
        <dbReference type="Google" id="ProtNLM"/>
    </source>
</evidence>
<keyword evidence="2" id="KW-1133">Transmembrane helix</keyword>
<feature type="transmembrane region" description="Helical" evidence="2">
    <location>
        <begin position="12"/>
        <end position="33"/>
    </location>
</feature>
<proteinExistence type="predicted"/>
<feature type="coiled-coil region" evidence="1">
    <location>
        <begin position="68"/>
        <end position="102"/>
    </location>
</feature>
<reference evidence="4" key="1">
    <citation type="journal article" date="2019" name="Int. J. Syst. Evol. Microbiol.">
        <title>The Global Catalogue of Microorganisms (GCM) 10K type strain sequencing project: providing services to taxonomists for standard genome sequencing and annotation.</title>
        <authorList>
            <consortium name="The Broad Institute Genomics Platform"/>
            <consortium name="The Broad Institute Genome Sequencing Center for Infectious Disease"/>
            <person name="Wu L."/>
            <person name="Ma J."/>
        </authorList>
    </citation>
    <scope>NUCLEOTIDE SEQUENCE [LARGE SCALE GENOMIC DNA]</scope>
    <source>
        <strain evidence="4">CCUG 43114</strain>
    </source>
</reference>
<keyword evidence="1" id="KW-0175">Coiled coil</keyword>
<accession>A0ABW0GTC4</accession>
<evidence type="ECO:0000256" key="1">
    <source>
        <dbReference type="SAM" id="Coils"/>
    </source>
</evidence>
<dbReference type="EMBL" id="JBHSLD010000014">
    <property type="protein sequence ID" value="MFC5382156.1"/>
    <property type="molecule type" value="Genomic_DNA"/>
</dbReference>
<keyword evidence="2" id="KW-0812">Transmembrane</keyword>
<dbReference type="RefSeq" id="WP_340269703.1">
    <property type="nucleotide sequence ID" value="NZ_JBBEOG010000005.1"/>
</dbReference>
<evidence type="ECO:0000313" key="4">
    <source>
        <dbReference type="Proteomes" id="UP001596122"/>
    </source>
</evidence>